<protein>
    <submittedName>
        <fullName evidence="2">Uncharacterized protein</fullName>
    </submittedName>
</protein>
<dbReference type="EMBL" id="PFAH01000002">
    <property type="protein sequence ID" value="PIR98164.1"/>
    <property type="molecule type" value="Genomic_DNA"/>
</dbReference>
<accession>A0A2H0VGC5</accession>
<dbReference type="AlphaFoldDB" id="A0A2H0VGC5"/>
<comment type="caution">
    <text evidence="2">The sequence shown here is derived from an EMBL/GenBank/DDBJ whole genome shotgun (WGS) entry which is preliminary data.</text>
</comment>
<proteinExistence type="predicted"/>
<gene>
    <name evidence="2" type="ORF">COT89_00415</name>
</gene>
<organism evidence="2 3">
    <name type="scientific">Candidatus Colwellbacteria bacterium CG10_big_fil_rev_8_21_14_0_10_42_22</name>
    <dbReference type="NCBI Taxonomy" id="1974540"/>
    <lineage>
        <taxon>Bacteria</taxon>
        <taxon>Candidatus Colwelliibacteriota</taxon>
    </lineage>
</organism>
<sequence length="95" mass="11117">MHEKSPREIKEGTPEEEEEISREQAERELLEAVHSPRYFVYIRSKWVERGVITFEEANELVRGMVEEMLAKARKLDSRISAQVRSDWIMAGVIKA</sequence>
<feature type="region of interest" description="Disordered" evidence="1">
    <location>
        <begin position="1"/>
        <end position="23"/>
    </location>
</feature>
<dbReference type="Proteomes" id="UP000231466">
    <property type="component" value="Unassembled WGS sequence"/>
</dbReference>
<feature type="compositionally biased region" description="Basic and acidic residues" evidence="1">
    <location>
        <begin position="1"/>
        <end position="13"/>
    </location>
</feature>
<evidence type="ECO:0000313" key="2">
    <source>
        <dbReference type="EMBL" id="PIR98164.1"/>
    </source>
</evidence>
<reference evidence="3" key="1">
    <citation type="submission" date="2017-09" db="EMBL/GenBank/DDBJ databases">
        <title>Depth-based differentiation of microbial function through sediment-hosted aquifers and enrichment of novel symbionts in the deep terrestrial subsurface.</title>
        <authorList>
            <person name="Probst A.J."/>
            <person name="Ladd B."/>
            <person name="Jarett J.K."/>
            <person name="Geller-Mcgrath D.E."/>
            <person name="Sieber C.M.K."/>
            <person name="Emerson J.B."/>
            <person name="Anantharaman K."/>
            <person name="Thomas B.C."/>
            <person name="Malmstrom R."/>
            <person name="Stieglmeier M."/>
            <person name="Klingl A."/>
            <person name="Woyke T."/>
            <person name="Ryan C.M."/>
            <person name="Banfield J.F."/>
        </authorList>
    </citation>
    <scope>NUCLEOTIDE SEQUENCE [LARGE SCALE GENOMIC DNA]</scope>
</reference>
<evidence type="ECO:0000313" key="3">
    <source>
        <dbReference type="Proteomes" id="UP000231466"/>
    </source>
</evidence>
<evidence type="ECO:0000256" key="1">
    <source>
        <dbReference type="SAM" id="MobiDB-lite"/>
    </source>
</evidence>
<name>A0A2H0VGC5_9BACT</name>